<dbReference type="InterPro" id="IPR011009">
    <property type="entry name" value="Kinase-like_dom_sf"/>
</dbReference>
<dbReference type="Proteomes" id="UP000078252">
    <property type="component" value="Unassembled WGS sequence"/>
</dbReference>
<accession>A0A175S0Q2</accession>
<dbReference type="RefSeq" id="WP_058724982.1">
    <property type="nucleotide sequence ID" value="NZ_LDQC01000026.1"/>
</dbReference>
<dbReference type="InterPro" id="IPR051678">
    <property type="entry name" value="AGP_Transferase"/>
</dbReference>
<dbReference type="OrthoDB" id="9797603at2"/>
<feature type="domain" description="Aminoglycoside phosphotransferase" evidence="1">
    <location>
        <begin position="34"/>
        <end position="261"/>
    </location>
</feature>
<sequence length="300" mass="31768">MPTDVPRIDADLVRRLVATQFPEWAGLPVSEVAHQGWDNRTFRLGDGLSVRLPSAAGYVPAVEKEQRVLPYLAARLDVPVPEPVALGSPDPDYPFPWSVRRWLPGRVSADVPDPDRGQIAGDVAAALVQLRGVPVGPGPAAGTHSFHRGAHPSRYAAEVVAALDTLGSRVDRAACEAVWDAAARSTWSSPPVWFHGDVAPGNLLVDEAGRLSAVIDFGTCGVGDPACDLVLAWTFLDPDARQVFHGAVGLDADTWARARGWALWKSLIMLAGSAGPGDADEHRAVLDAVLADPVTTPSAV</sequence>
<name>A0A175S0Q2_9MICO</name>
<gene>
    <name evidence="2" type="ORF">NS184_04710</name>
</gene>
<evidence type="ECO:0000259" key="1">
    <source>
        <dbReference type="Pfam" id="PF01636"/>
    </source>
</evidence>
<comment type="caution">
    <text evidence="2">The sequence shown here is derived from an EMBL/GenBank/DDBJ whole genome shotgun (WGS) entry which is preliminary data.</text>
</comment>
<dbReference type="STRING" id="33881.NS184_04710"/>
<dbReference type="EMBL" id="LDQC01000026">
    <property type="protein sequence ID" value="KTR08825.1"/>
    <property type="molecule type" value="Genomic_DNA"/>
</dbReference>
<dbReference type="GO" id="GO:0016740">
    <property type="term" value="F:transferase activity"/>
    <property type="evidence" value="ECO:0007669"/>
    <property type="project" value="UniProtKB-KW"/>
</dbReference>
<evidence type="ECO:0000313" key="2">
    <source>
        <dbReference type="EMBL" id="KTR08825.1"/>
    </source>
</evidence>
<dbReference type="InterPro" id="IPR002575">
    <property type="entry name" value="Aminoglycoside_PTrfase"/>
</dbReference>
<organism evidence="2 3">
    <name type="scientific">Curtobacterium luteum</name>
    <dbReference type="NCBI Taxonomy" id="33881"/>
    <lineage>
        <taxon>Bacteria</taxon>
        <taxon>Bacillati</taxon>
        <taxon>Actinomycetota</taxon>
        <taxon>Actinomycetes</taxon>
        <taxon>Micrococcales</taxon>
        <taxon>Microbacteriaceae</taxon>
        <taxon>Curtobacterium</taxon>
    </lineage>
</organism>
<dbReference type="Gene3D" id="3.90.1200.10">
    <property type="match status" value="1"/>
</dbReference>
<dbReference type="AlphaFoldDB" id="A0A175S0Q2"/>
<dbReference type="CDD" id="cd05155">
    <property type="entry name" value="APH_ChoK_like_1"/>
    <property type="match status" value="1"/>
</dbReference>
<reference evidence="2 3" key="1">
    <citation type="journal article" date="2016" name="Front. Microbiol.">
        <title>Genomic Resource of Rice Seed Associated Bacteria.</title>
        <authorList>
            <person name="Midha S."/>
            <person name="Bansal K."/>
            <person name="Sharma S."/>
            <person name="Kumar N."/>
            <person name="Patil P.P."/>
            <person name="Chaudhry V."/>
            <person name="Patil P.B."/>
        </authorList>
    </citation>
    <scope>NUCLEOTIDE SEQUENCE [LARGE SCALE GENOMIC DNA]</scope>
    <source>
        <strain evidence="2 3">NS184</strain>
    </source>
</reference>
<protein>
    <submittedName>
        <fullName evidence="2">Acetyltransferase</fullName>
    </submittedName>
</protein>
<dbReference type="PATRIC" id="fig|33881.3.peg.1214"/>
<evidence type="ECO:0000313" key="3">
    <source>
        <dbReference type="Proteomes" id="UP000078252"/>
    </source>
</evidence>
<dbReference type="PANTHER" id="PTHR21310">
    <property type="entry name" value="AMINOGLYCOSIDE PHOSPHOTRANSFERASE-RELATED-RELATED"/>
    <property type="match status" value="1"/>
</dbReference>
<keyword evidence="2" id="KW-0808">Transferase</keyword>
<proteinExistence type="predicted"/>
<dbReference type="Pfam" id="PF01636">
    <property type="entry name" value="APH"/>
    <property type="match status" value="1"/>
</dbReference>
<dbReference type="Gene3D" id="3.30.200.20">
    <property type="entry name" value="Phosphorylase Kinase, domain 1"/>
    <property type="match status" value="1"/>
</dbReference>
<dbReference type="SUPFAM" id="SSF56112">
    <property type="entry name" value="Protein kinase-like (PK-like)"/>
    <property type="match status" value="1"/>
</dbReference>
<dbReference type="PANTHER" id="PTHR21310:SF42">
    <property type="entry name" value="BIFUNCTIONAL AAC_APH"/>
    <property type="match status" value="1"/>
</dbReference>